<proteinExistence type="predicted"/>
<dbReference type="RefSeq" id="WP_097001222.1">
    <property type="nucleotide sequence ID" value="NZ_OBEI01000015.1"/>
</dbReference>
<keyword evidence="1" id="KW-1133">Transmembrane helix</keyword>
<evidence type="ECO:0000256" key="1">
    <source>
        <dbReference type="SAM" id="Phobius"/>
    </source>
</evidence>
<organism evidence="2 3">
    <name type="scientific">Persephonella hydrogeniphila</name>
    <dbReference type="NCBI Taxonomy" id="198703"/>
    <lineage>
        <taxon>Bacteria</taxon>
        <taxon>Pseudomonadati</taxon>
        <taxon>Aquificota</taxon>
        <taxon>Aquificia</taxon>
        <taxon>Aquificales</taxon>
        <taxon>Hydrogenothermaceae</taxon>
        <taxon>Persephonella</taxon>
    </lineage>
</organism>
<keyword evidence="1" id="KW-0812">Transmembrane</keyword>
<dbReference type="OrthoDB" id="14942at2"/>
<evidence type="ECO:0000313" key="2">
    <source>
        <dbReference type="EMBL" id="SNZ11577.1"/>
    </source>
</evidence>
<name>A0A285NRJ1_9AQUI</name>
<accession>A0A285NRJ1</accession>
<dbReference type="SUPFAM" id="SSF54523">
    <property type="entry name" value="Pili subunits"/>
    <property type="match status" value="1"/>
</dbReference>
<protein>
    <submittedName>
        <fullName evidence="2">Prepilin-type N-terminal cleavage/methylation domain-containing protein</fullName>
    </submittedName>
</protein>
<dbReference type="NCBIfam" id="TIGR02532">
    <property type="entry name" value="IV_pilin_GFxxxE"/>
    <property type="match status" value="1"/>
</dbReference>
<dbReference type="AlphaFoldDB" id="A0A285NRJ1"/>
<gene>
    <name evidence="2" type="ORF">SAMN06265182_2083</name>
</gene>
<evidence type="ECO:0000313" key="3">
    <source>
        <dbReference type="Proteomes" id="UP000219036"/>
    </source>
</evidence>
<dbReference type="Pfam" id="PF07963">
    <property type="entry name" value="N_methyl"/>
    <property type="match status" value="1"/>
</dbReference>
<keyword evidence="1" id="KW-0472">Membrane</keyword>
<sequence length="152" mass="16599">MVRKVNGFTIVEILIVIVILSIAAAIIVGPIQQKIRAHNVENEVKKIYGLLQEGRMIAFSQKKELTFELSSGSACLKDASNNNVACVSLSYPFSMNTTGLTITDRGTFDPDNGAGATIYYTGDIKSPTVDCMKIYTTRVRMGVWNGSECVLK</sequence>
<keyword evidence="3" id="KW-1185">Reference proteome</keyword>
<dbReference type="Gene3D" id="3.30.700.10">
    <property type="entry name" value="Glycoprotein, Type 4 Pilin"/>
    <property type="match status" value="1"/>
</dbReference>
<feature type="transmembrane region" description="Helical" evidence="1">
    <location>
        <begin position="6"/>
        <end position="28"/>
    </location>
</feature>
<dbReference type="EMBL" id="OBEI01000015">
    <property type="protein sequence ID" value="SNZ11577.1"/>
    <property type="molecule type" value="Genomic_DNA"/>
</dbReference>
<dbReference type="InterPro" id="IPR045584">
    <property type="entry name" value="Pilin-like"/>
</dbReference>
<reference evidence="3" key="1">
    <citation type="submission" date="2017-09" db="EMBL/GenBank/DDBJ databases">
        <authorList>
            <person name="Varghese N."/>
            <person name="Submissions S."/>
        </authorList>
    </citation>
    <scope>NUCLEOTIDE SEQUENCE [LARGE SCALE GENOMIC DNA]</scope>
    <source>
        <strain evidence="3">DSM 15103</strain>
    </source>
</reference>
<dbReference type="Proteomes" id="UP000219036">
    <property type="component" value="Unassembled WGS sequence"/>
</dbReference>
<dbReference type="InterPro" id="IPR012902">
    <property type="entry name" value="N_methyl_site"/>
</dbReference>